<dbReference type="Proteomes" id="UP000492821">
    <property type="component" value="Unassembled WGS sequence"/>
</dbReference>
<dbReference type="AlphaFoldDB" id="A0A7E4URG1"/>
<name>A0A7E4URG1_PANRE</name>
<keyword evidence="1" id="KW-1185">Reference proteome</keyword>
<reference evidence="1" key="1">
    <citation type="journal article" date="2013" name="Genetics">
        <title>The draft genome and transcriptome of Panagrellus redivivus are shaped by the harsh demands of a free-living lifestyle.</title>
        <authorList>
            <person name="Srinivasan J."/>
            <person name="Dillman A.R."/>
            <person name="Macchietto M.G."/>
            <person name="Heikkinen L."/>
            <person name="Lakso M."/>
            <person name="Fracchia K.M."/>
            <person name="Antoshechkin I."/>
            <person name="Mortazavi A."/>
            <person name="Wong G."/>
            <person name="Sternberg P.W."/>
        </authorList>
    </citation>
    <scope>NUCLEOTIDE SEQUENCE [LARGE SCALE GENOMIC DNA]</scope>
    <source>
        <strain evidence="1">MT8872</strain>
    </source>
</reference>
<evidence type="ECO:0000313" key="1">
    <source>
        <dbReference type="Proteomes" id="UP000492821"/>
    </source>
</evidence>
<sequence>MFIGLTDQELLDDKLELAAALTVMAPIDIALSTTSGKPYKPEAATRGEPIRQPIAEARLFLAEKLRDVVDKEKRELRLVFRSMISLEKFASRKSEICLEITIQRVTGTSLDAIK</sequence>
<organism evidence="1 2">
    <name type="scientific">Panagrellus redivivus</name>
    <name type="common">Microworm</name>
    <dbReference type="NCBI Taxonomy" id="6233"/>
    <lineage>
        <taxon>Eukaryota</taxon>
        <taxon>Metazoa</taxon>
        <taxon>Ecdysozoa</taxon>
        <taxon>Nematoda</taxon>
        <taxon>Chromadorea</taxon>
        <taxon>Rhabditida</taxon>
        <taxon>Tylenchina</taxon>
        <taxon>Panagrolaimomorpha</taxon>
        <taxon>Panagrolaimoidea</taxon>
        <taxon>Panagrolaimidae</taxon>
        <taxon>Panagrellus</taxon>
    </lineage>
</organism>
<proteinExistence type="predicted"/>
<reference evidence="2" key="2">
    <citation type="submission" date="2020-10" db="UniProtKB">
        <authorList>
            <consortium name="WormBaseParasite"/>
        </authorList>
    </citation>
    <scope>IDENTIFICATION</scope>
</reference>
<protein>
    <submittedName>
        <fullName evidence="2">NR LBD domain-containing protein</fullName>
    </submittedName>
</protein>
<dbReference type="WBParaSite" id="Pan_g11944.t1">
    <property type="protein sequence ID" value="Pan_g11944.t1"/>
    <property type="gene ID" value="Pan_g11944"/>
</dbReference>
<accession>A0A7E4URG1</accession>
<evidence type="ECO:0000313" key="2">
    <source>
        <dbReference type="WBParaSite" id="Pan_g11944.t1"/>
    </source>
</evidence>